<comment type="caution">
    <text evidence="10">Lacks conserved residue(s) required for the propagation of feature annotation.</text>
</comment>
<evidence type="ECO:0000256" key="8">
    <source>
        <dbReference type="ARBA" id="ARBA00022842"/>
    </source>
</evidence>
<comment type="cofactor">
    <cofactor evidence="1 10">
        <name>Mg(2+)</name>
        <dbReference type="ChEBI" id="CHEBI:18420"/>
    </cofactor>
</comment>
<keyword evidence="7 10" id="KW-0067">ATP-binding</keyword>
<evidence type="ECO:0000256" key="12">
    <source>
        <dbReference type="RuleBase" id="RU003784"/>
    </source>
</evidence>
<evidence type="ECO:0000256" key="7">
    <source>
        <dbReference type="ARBA" id="ARBA00022840"/>
    </source>
</evidence>
<evidence type="ECO:0000256" key="3">
    <source>
        <dbReference type="ARBA" id="ARBA00005842"/>
    </source>
</evidence>
<keyword evidence="6 10" id="KW-0547">Nucleotide-binding</keyword>
<gene>
    <name evidence="10 14" type="primary">miaA</name>
    <name evidence="14" type="ORF">ACFSR0_05260</name>
</gene>
<dbReference type="NCBIfam" id="TIGR00174">
    <property type="entry name" value="miaA"/>
    <property type="match status" value="1"/>
</dbReference>
<evidence type="ECO:0000256" key="6">
    <source>
        <dbReference type="ARBA" id="ARBA00022741"/>
    </source>
</evidence>
<comment type="similarity">
    <text evidence="3 10 13">Belongs to the IPP transferase family.</text>
</comment>
<protein>
    <recommendedName>
        <fullName evidence="10">tRNA dimethylallyltransferase</fullName>
        <ecNumber evidence="10">2.5.1.75</ecNumber>
    </recommendedName>
    <alternativeName>
        <fullName evidence="10">Dimethylallyl diphosphate:tRNA dimethylallyltransferase</fullName>
        <shortName evidence="10">DMAPP:tRNA dimethylallyltransferase</shortName>
        <shortName evidence="10">DMATase</shortName>
    </alternativeName>
    <alternativeName>
        <fullName evidence="10">Isopentenyl-diphosphate:tRNA isopentenyltransferase</fullName>
        <shortName evidence="10">IPP transferase</shortName>
        <shortName evidence="10">IPPT</shortName>
        <shortName evidence="10">IPTase</shortName>
    </alternativeName>
</protein>
<name>A0ABW5TJ22_9ENTE</name>
<keyword evidence="4 10" id="KW-0808">Transferase</keyword>
<dbReference type="RefSeq" id="WP_379980621.1">
    <property type="nucleotide sequence ID" value="NZ_JBHUMO010000035.1"/>
</dbReference>
<comment type="catalytic activity">
    <reaction evidence="9 10 11">
        <text>adenosine(37) in tRNA + dimethylallyl diphosphate = N(6)-dimethylallyladenosine(37) in tRNA + diphosphate</text>
        <dbReference type="Rhea" id="RHEA:26482"/>
        <dbReference type="Rhea" id="RHEA-COMP:10162"/>
        <dbReference type="Rhea" id="RHEA-COMP:10375"/>
        <dbReference type="ChEBI" id="CHEBI:33019"/>
        <dbReference type="ChEBI" id="CHEBI:57623"/>
        <dbReference type="ChEBI" id="CHEBI:74411"/>
        <dbReference type="ChEBI" id="CHEBI:74415"/>
        <dbReference type="EC" id="2.5.1.75"/>
    </reaction>
</comment>
<comment type="function">
    <text evidence="2 10 12">Catalyzes the transfer of a dimethylallyl group onto the adenine at position 37 in tRNAs that read codons beginning with uridine, leading to the formation of N6-(dimethylallyl)adenosine (i(6)A).</text>
</comment>
<evidence type="ECO:0000256" key="11">
    <source>
        <dbReference type="RuleBase" id="RU003783"/>
    </source>
</evidence>
<dbReference type="InterPro" id="IPR039657">
    <property type="entry name" value="Dimethylallyltransferase"/>
</dbReference>
<evidence type="ECO:0000256" key="4">
    <source>
        <dbReference type="ARBA" id="ARBA00022679"/>
    </source>
</evidence>
<dbReference type="InterPro" id="IPR027417">
    <property type="entry name" value="P-loop_NTPase"/>
</dbReference>
<proteinExistence type="inferred from homology"/>
<evidence type="ECO:0000313" key="15">
    <source>
        <dbReference type="Proteomes" id="UP001597427"/>
    </source>
</evidence>
<dbReference type="InterPro" id="IPR018022">
    <property type="entry name" value="IPT"/>
</dbReference>
<dbReference type="EMBL" id="JBHUMO010000035">
    <property type="protein sequence ID" value="MFD2728834.1"/>
    <property type="molecule type" value="Genomic_DNA"/>
</dbReference>
<dbReference type="Proteomes" id="UP001597427">
    <property type="component" value="Unassembled WGS sequence"/>
</dbReference>
<evidence type="ECO:0000256" key="1">
    <source>
        <dbReference type="ARBA" id="ARBA00001946"/>
    </source>
</evidence>
<dbReference type="PANTHER" id="PTHR11088">
    <property type="entry name" value="TRNA DIMETHYLALLYLTRANSFERASE"/>
    <property type="match status" value="1"/>
</dbReference>
<dbReference type="PANTHER" id="PTHR11088:SF60">
    <property type="entry name" value="TRNA DIMETHYLALLYLTRANSFERASE"/>
    <property type="match status" value="1"/>
</dbReference>
<dbReference type="HAMAP" id="MF_00185">
    <property type="entry name" value="IPP_trans"/>
    <property type="match status" value="1"/>
</dbReference>
<evidence type="ECO:0000256" key="2">
    <source>
        <dbReference type="ARBA" id="ARBA00003213"/>
    </source>
</evidence>
<feature type="binding site" evidence="10">
    <location>
        <begin position="17"/>
        <end position="24"/>
    </location>
    <ligand>
        <name>ATP</name>
        <dbReference type="ChEBI" id="CHEBI:30616"/>
    </ligand>
</feature>
<sequence>MEKTTPEEKQKVIVIVGPTAVGKTALSIDLAQALDGEIISGDSLQVYRELDIGTAKATATEQAAAVHHLIDIRDWQDTYSVADFQKEARAAIAAISQKGKLPIIVGGTGLYIQALLFDYKLGSDGIQSKEQQQLVQQLETDTAEWSNEKLWQHLLLHDPLAAKQLHPNNRRKVFRAIEVILTTGHSITAPKETPVPLYDYFLIGLTTERALLYERINQRVLAMVDQGLMEEAKRFLAFPDVQAAQGIGYKEWLPYFRGELTLEETVALIQLHSRRYAKRQLTWFRNRMTPLWIDLLAHPEEEVLLVDQLQKWRRIACDK</sequence>
<dbReference type="Pfam" id="PF01715">
    <property type="entry name" value="IPPT"/>
    <property type="match status" value="1"/>
</dbReference>
<organism evidence="14 15">
    <name type="scientific">Enterococcus camelliae</name>
    <dbReference type="NCBI Taxonomy" id="453959"/>
    <lineage>
        <taxon>Bacteria</taxon>
        <taxon>Bacillati</taxon>
        <taxon>Bacillota</taxon>
        <taxon>Bacilli</taxon>
        <taxon>Lactobacillales</taxon>
        <taxon>Enterococcaceae</taxon>
        <taxon>Enterococcus</taxon>
    </lineage>
</organism>
<comment type="caution">
    <text evidence="14">The sequence shown here is derived from an EMBL/GenBank/DDBJ whole genome shotgun (WGS) entry which is preliminary data.</text>
</comment>
<reference evidence="15" key="1">
    <citation type="journal article" date="2019" name="Int. J. Syst. Evol. Microbiol.">
        <title>The Global Catalogue of Microorganisms (GCM) 10K type strain sequencing project: providing services to taxonomists for standard genome sequencing and annotation.</title>
        <authorList>
            <consortium name="The Broad Institute Genomics Platform"/>
            <consortium name="The Broad Institute Genome Sequencing Center for Infectious Disease"/>
            <person name="Wu L."/>
            <person name="Ma J."/>
        </authorList>
    </citation>
    <scope>NUCLEOTIDE SEQUENCE [LARGE SCALE GENOMIC DNA]</scope>
    <source>
        <strain evidence="15">TISTR 932</strain>
    </source>
</reference>
<evidence type="ECO:0000256" key="9">
    <source>
        <dbReference type="ARBA" id="ARBA00049563"/>
    </source>
</evidence>
<feature type="region of interest" description="Interaction with substrate tRNA" evidence="10">
    <location>
        <begin position="42"/>
        <end position="45"/>
    </location>
</feature>
<dbReference type="Gene3D" id="1.10.20.140">
    <property type="match status" value="1"/>
</dbReference>
<feature type="site" description="Interaction with substrate tRNA" evidence="10">
    <location>
        <position position="108"/>
    </location>
</feature>
<evidence type="ECO:0000313" key="14">
    <source>
        <dbReference type="EMBL" id="MFD2728834.1"/>
    </source>
</evidence>
<dbReference type="GO" id="GO:0052381">
    <property type="term" value="F:tRNA dimethylallyltransferase activity"/>
    <property type="evidence" value="ECO:0007669"/>
    <property type="project" value="UniProtKB-EC"/>
</dbReference>
<keyword evidence="8 10" id="KW-0460">Magnesium</keyword>
<dbReference type="Gene3D" id="3.40.50.300">
    <property type="entry name" value="P-loop containing nucleotide triphosphate hydrolases"/>
    <property type="match status" value="1"/>
</dbReference>
<evidence type="ECO:0000256" key="10">
    <source>
        <dbReference type="HAMAP-Rule" id="MF_00185"/>
    </source>
</evidence>
<dbReference type="SUPFAM" id="SSF52540">
    <property type="entry name" value="P-loop containing nucleoside triphosphate hydrolases"/>
    <property type="match status" value="2"/>
</dbReference>
<accession>A0ABW5TJ22</accession>
<keyword evidence="5 10" id="KW-0819">tRNA processing</keyword>
<keyword evidence="15" id="KW-1185">Reference proteome</keyword>
<comment type="subunit">
    <text evidence="10">Monomer.</text>
</comment>
<feature type="binding site" evidence="10">
    <location>
        <begin position="19"/>
        <end position="24"/>
    </location>
    <ligand>
        <name>substrate</name>
    </ligand>
</feature>
<evidence type="ECO:0000256" key="5">
    <source>
        <dbReference type="ARBA" id="ARBA00022694"/>
    </source>
</evidence>
<dbReference type="EC" id="2.5.1.75" evidence="10"/>
<evidence type="ECO:0000256" key="13">
    <source>
        <dbReference type="RuleBase" id="RU003785"/>
    </source>
</evidence>